<dbReference type="Gene3D" id="1.20.1280.50">
    <property type="match status" value="1"/>
</dbReference>
<proteinExistence type="predicted"/>
<feature type="non-terminal residue" evidence="2">
    <location>
        <position position="1"/>
    </location>
</feature>
<dbReference type="InterPro" id="IPR001810">
    <property type="entry name" value="F-box_dom"/>
</dbReference>
<protein>
    <recommendedName>
        <fullName evidence="1">F-box domain-containing protein</fullName>
    </recommendedName>
</protein>
<dbReference type="SUPFAM" id="SSF81383">
    <property type="entry name" value="F-box domain"/>
    <property type="match status" value="1"/>
</dbReference>
<keyword evidence="3" id="KW-1185">Reference proteome</keyword>
<sequence>LSSVVNDISHLQAELSALDLLFNEVADRRSQVRQELIYHQAALTPVQTLPADLLTRIFSYVPVNTLDPLSSPWIFSRVCAAWRTISLSVPSLW</sequence>
<evidence type="ECO:0000313" key="3">
    <source>
        <dbReference type="Proteomes" id="UP001175227"/>
    </source>
</evidence>
<reference evidence="2" key="1">
    <citation type="submission" date="2023-06" db="EMBL/GenBank/DDBJ databases">
        <authorList>
            <consortium name="Lawrence Berkeley National Laboratory"/>
            <person name="Ahrendt S."/>
            <person name="Sahu N."/>
            <person name="Indic B."/>
            <person name="Wong-Bajracharya J."/>
            <person name="Merenyi Z."/>
            <person name="Ke H.-M."/>
            <person name="Monk M."/>
            <person name="Kocsube S."/>
            <person name="Drula E."/>
            <person name="Lipzen A."/>
            <person name="Balint B."/>
            <person name="Henrissat B."/>
            <person name="Andreopoulos B."/>
            <person name="Martin F.M."/>
            <person name="Harder C.B."/>
            <person name="Rigling D."/>
            <person name="Ford K.L."/>
            <person name="Foster G.D."/>
            <person name="Pangilinan J."/>
            <person name="Papanicolaou A."/>
            <person name="Barry K."/>
            <person name="LaButti K."/>
            <person name="Viragh M."/>
            <person name="Koriabine M."/>
            <person name="Yan M."/>
            <person name="Riley R."/>
            <person name="Champramary S."/>
            <person name="Plett K.L."/>
            <person name="Tsai I.J."/>
            <person name="Slot J."/>
            <person name="Sipos G."/>
            <person name="Plett J."/>
            <person name="Nagy L.G."/>
            <person name="Grigoriev I.V."/>
        </authorList>
    </citation>
    <scope>NUCLEOTIDE SEQUENCE</scope>
    <source>
        <strain evidence="2">ICMP 16352</strain>
    </source>
</reference>
<feature type="domain" description="F-box" evidence="1">
    <location>
        <begin position="43"/>
        <end position="93"/>
    </location>
</feature>
<dbReference type="Proteomes" id="UP001175227">
    <property type="component" value="Unassembled WGS sequence"/>
</dbReference>
<dbReference type="EMBL" id="JAUEPR010000125">
    <property type="protein sequence ID" value="KAK0462738.1"/>
    <property type="molecule type" value="Genomic_DNA"/>
</dbReference>
<dbReference type="PROSITE" id="PS50181">
    <property type="entry name" value="FBOX"/>
    <property type="match status" value="1"/>
</dbReference>
<accession>A0AA39NBS8</accession>
<gene>
    <name evidence="2" type="ORF">IW261DRAFT_1310698</name>
</gene>
<evidence type="ECO:0000313" key="2">
    <source>
        <dbReference type="EMBL" id="KAK0462738.1"/>
    </source>
</evidence>
<dbReference type="AlphaFoldDB" id="A0AA39NBS8"/>
<comment type="caution">
    <text evidence="2">The sequence shown here is derived from an EMBL/GenBank/DDBJ whole genome shotgun (WGS) entry which is preliminary data.</text>
</comment>
<name>A0AA39NBS8_9AGAR</name>
<organism evidence="2 3">
    <name type="scientific">Armillaria novae-zelandiae</name>
    <dbReference type="NCBI Taxonomy" id="153914"/>
    <lineage>
        <taxon>Eukaryota</taxon>
        <taxon>Fungi</taxon>
        <taxon>Dikarya</taxon>
        <taxon>Basidiomycota</taxon>
        <taxon>Agaricomycotina</taxon>
        <taxon>Agaricomycetes</taxon>
        <taxon>Agaricomycetidae</taxon>
        <taxon>Agaricales</taxon>
        <taxon>Marasmiineae</taxon>
        <taxon>Physalacriaceae</taxon>
        <taxon>Armillaria</taxon>
    </lineage>
</organism>
<evidence type="ECO:0000259" key="1">
    <source>
        <dbReference type="PROSITE" id="PS50181"/>
    </source>
</evidence>
<dbReference type="InterPro" id="IPR036047">
    <property type="entry name" value="F-box-like_dom_sf"/>
</dbReference>
<feature type="non-terminal residue" evidence="2">
    <location>
        <position position="93"/>
    </location>
</feature>